<dbReference type="InterPro" id="IPR023404">
    <property type="entry name" value="rSAM_horseshoe"/>
</dbReference>
<proteinExistence type="predicted"/>
<dbReference type="STRING" id="1528.SAMN04488579_1224"/>
<dbReference type="InterPro" id="IPR006638">
    <property type="entry name" value="Elp3/MiaA/NifB-like_rSAM"/>
</dbReference>
<dbReference type="SFLD" id="SFLDS00029">
    <property type="entry name" value="Radical_SAM"/>
    <property type="match status" value="1"/>
</dbReference>
<dbReference type="SFLD" id="SFLDG01082">
    <property type="entry name" value="B12-binding_domain_containing"/>
    <property type="match status" value="1"/>
</dbReference>
<dbReference type="GO" id="GO:0051536">
    <property type="term" value="F:iron-sulfur cluster binding"/>
    <property type="evidence" value="ECO:0007669"/>
    <property type="project" value="InterPro"/>
</dbReference>
<dbReference type="InterPro" id="IPR007197">
    <property type="entry name" value="rSAM"/>
</dbReference>
<dbReference type="Gene3D" id="3.40.50.280">
    <property type="entry name" value="Cobalamin-binding domain"/>
    <property type="match status" value="1"/>
</dbReference>
<dbReference type="NCBIfam" id="TIGR03960">
    <property type="entry name" value="rSAM_fuse_unch"/>
    <property type="match status" value="1"/>
</dbReference>
<dbReference type="SUPFAM" id="SSF102114">
    <property type="entry name" value="Radical SAM enzymes"/>
    <property type="match status" value="1"/>
</dbReference>
<dbReference type="PROSITE" id="PS51918">
    <property type="entry name" value="RADICAL_SAM"/>
    <property type="match status" value="1"/>
</dbReference>
<evidence type="ECO:0000313" key="3">
    <source>
        <dbReference type="Proteomes" id="UP000199652"/>
    </source>
</evidence>
<dbReference type="PANTHER" id="PTHR42731:SF1">
    <property type="entry name" value="RADICAL SAM DOMAIN PROTEIN"/>
    <property type="match status" value="1"/>
</dbReference>
<dbReference type="SMART" id="SM00729">
    <property type="entry name" value="Elp3"/>
    <property type="match status" value="1"/>
</dbReference>
<dbReference type="AlphaFoldDB" id="A0A1H3IA36"/>
<gene>
    <name evidence="2" type="ORF">SAMN04488579_1224</name>
</gene>
<dbReference type="EMBL" id="FNOU01000022">
    <property type="protein sequence ID" value="SDY24603.1"/>
    <property type="molecule type" value="Genomic_DNA"/>
</dbReference>
<dbReference type="Proteomes" id="UP000199652">
    <property type="component" value="Unassembled WGS sequence"/>
</dbReference>
<dbReference type="PANTHER" id="PTHR42731">
    <property type="entry name" value="SLL1084 PROTEIN"/>
    <property type="match status" value="1"/>
</dbReference>
<evidence type="ECO:0000259" key="1">
    <source>
        <dbReference type="PROSITE" id="PS51918"/>
    </source>
</evidence>
<dbReference type="InterPro" id="IPR058240">
    <property type="entry name" value="rSAM_sf"/>
</dbReference>
<keyword evidence="3" id="KW-1185">Reference proteome</keyword>
<dbReference type="InterPro" id="IPR045784">
    <property type="entry name" value="Radical_SAM_N2"/>
</dbReference>
<dbReference type="GO" id="GO:0003824">
    <property type="term" value="F:catalytic activity"/>
    <property type="evidence" value="ECO:0007669"/>
    <property type="project" value="InterPro"/>
</dbReference>
<reference evidence="3" key="1">
    <citation type="submission" date="2016-10" db="EMBL/GenBank/DDBJ databases">
        <authorList>
            <person name="Varghese N."/>
            <person name="Submissions S."/>
        </authorList>
    </citation>
    <scope>NUCLEOTIDE SEQUENCE [LARGE SCALE GENOMIC DNA]</scope>
    <source>
        <strain evidence="3">VPI 5359</strain>
    </source>
</reference>
<protein>
    <submittedName>
        <fullName evidence="2">Radical SAM family uncharacterized protein</fullName>
    </submittedName>
</protein>
<evidence type="ECO:0000313" key="2">
    <source>
        <dbReference type="EMBL" id="SDY24603.1"/>
    </source>
</evidence>
<organism evidence="2 3">
    <name type="scientific">Eubacterium barkeri</name>
    <name type="common">Clostridium barkeri</name>
    <dbReference type="NCBI Taxonomy" id="1528"/>
    <lineage>
        <taxon>Bacteria</taxon>
        <taxon>Bacillati</taxon>
        <taxon>Bacillota</taxon>
        <taxon>Clostridia</taxon>
        <taxon>Eubacteriales</taxon>
        <taxon>Eubacteriaceae</taxon>
        <taxon>Eubacterium</taxon>
    </lineage>
</organism>
<dbReference type="Pfam" id="PF04055">
    <property type="entry name" value="Radical_SAM"/>
    <property type="match status" value="1"/>
</dbReference>
<dbReference type="OrthoDB" id="9806827at2"/>
<accession>A0A1H3IA36</accession>
<dbReference type="RefSeq" id="WP_090246533.1">
    <property type="nucleotide sequence ID" value="NZ_FNOU01000022.1"/>
</dbReference>
<sequence length="611" mass="69575">MDKEQLERKILPLVKKPVTYQGNEIGSVHKELTADTIRFAFAFPDVYEVGMSHLGLKILYALLNDQKDIACERVFAPWPDMEEQLRTRNLPLFALESADPLMDFDMVGFTLQYEMSFTNILNMLDLAGIPLRSEERKEDTPIILAGGPCACNPEPLADFIDLFVIGEGEEVILDLLKCYRQNLGDRQCFFKAAAQIQGIYVPSLCTRAEDGRLIWKESGEPVHIKKRFIKDIEKVYFPEQVIVPFTETIHDRVTAEIFRGCGRGCRFCQAGMIYRPVREKSLDCIESNIQKILENTGYEEIALSSLSSGDYTQIEALIHDLVERYQEKRIGVSLPSLRIDSLSIDMLEEIQKIRKSGITLAPEAGTQRMRDVINKGVTEEDLMGTVSNAFQKGWGHIKLYFMMGLPTETTEDITGIADLAEKVLEQYYAVDKDQRNKAVKIVLSSSCFVPKPHTPFQWMGQEPQGAFREKQQLLKGAIKSRKIQYNWHDAATSYYEAIFARGDRKLGQVLYNAYQLGCKFDGWHEYFSEEKWQQAFAQAGIDGDDYALRTRDFGEVLPWDFIDMGVTKEFLGREWDKAMAESLTTDCRSGCGGCGIQSFEKGWQCHGNHEI</sequence>
<feature type="domain" description="Radical SAM core" evidence="1">
    <location>
        <begin position="247"/>
        <end position="484"/>
    </location>
</feature>
<dbReference type="CDD" id="cd01335">
    <property type="entry name" value="Radical_SAM"/>
    <property type="match status" value="1"/>
</dbReference>
<dbReference type="InterPro" id="IPR023862">
    <property type="entry name" value="CHP03960_rSAM"/>
</dbReference>
<dbReference type="Gene3D" id="3.80.30.20">
    <property type="entry name" value="tm_1862 like domain"/>
    <property type="match status" value="1"/>
</dbReference>
<name>A0A1H3IA36_EUBBA</name>
<dbReference type="Pfam" id="PF19864">
    <property type="entry name" value="Radical_SAM_N2"/>
    <property type="match status" value="1"/>
</dbReference>